<dbReference type="Gene3D" id="1.10.510.10">
    <property type="entry name" value="Transferase(Phosphotransferase) domain 1"/>
    <property type="match status" value="1"/>
</dbReference>
<feature type="compositionally biased region" description="Low complexity" evidence="6">
    <location>
        <begin position="407"/>
        <end position="423"/>
    </location>
</feature>
<dbReference type="Pfam" id="PF12849">
    <property type="entry name" value="PBP_like_2"/>
    <property type="match status" value="1"/>
</dbReference>
<feature type="domain" description="Protein kinase" evidence="7">
    <location>
        <begin position="14"/>
        <end position="269"/>
    </location>
</feature>
<dbReference type="Pfam" id="PF00069">
    <property type="entry name" value="Pkinase"/>
    <property type="match status" value="1"/>
</dbReference>
<dbReference type="PROSITE" id="PS50011">
    <property type="entry name" value="PROTEIN_KINASE_DOM"/>
    <property type="match status" value="1"/>
</dbReference>
<accession>A0ABX1H7R3</accession>
<feature type="compositionally biased region" description="Pro residues" evidence="6">
    <location>
        <begin position="285"/>
        <end position="298"/>
    </location>
</feature>
<keyword evidence="4 5" id="KW-0067">ATP-binding</keyword>
<dbReference type="Gene3D" id="3.40.190.10">
    <property type="entry name" value="Periplasmic binding protein-like II"/>
    <property type="match status" value="2"/>
</dbReference>
<dbReference type="InterPro" id="IPR000719">
    <property type="entry name" value="Prot_kinase_dom"/>
</dbReference>
<feature type="compositionally biased region" description="Low complexity" evidence="6">
    <location>
        <begin position="275"/>
        <end position="284"/>
    </location>
</feature>
<dbReference type="InterPro" id="IPR011009">
    <property type="entry name" value="Kinase-like_dom_sf"/>
</dbReference>
<dbReference type="SMART" id="SM00220">
    <property type="entry name" value="S_TKc"/>
    <property type="match status" value="1"/>
</dbReference>
<evidence type="ECO:0000313" key="9">
    <source>
        <dbReference type="Proteomes" id="UP000772196"/>
    </source>
</evidence>
<evidence type="ECO:0000256" key="2">
    <source>
        <dbReference type="ARBA" id="ARBA00022741"/>
    </source>
</evidence>
<dbReference type="InterPro" id="IPR008271">
    <property type="entry name" value="Ser/Thr_kinase_AS"/>
</dbReference>
<sequence length="755" mass="77238">MTLQEGDPRAVGGYRLDGRLGAGGMGVVYRARSLSGRQVAVKVIRPELAEDAGFRARFRREVEAARQVSGAFTAPVVDADAEAAVPWLATLFVPGPSLAQHVAEQGPLTVPEVRRLALGLAEALRDIHRAGLVHRDLKPGNVLLAGDGPRVIDFGIARAADEAPLTSTGLVVGTPPFMAPEQFRHGASGPATDVFSLGSVLAYAATGRSPFEGDNAHSVGFRVVYEEPELSALPAALRPLIDSCLAKEPDQRATVQGLLSTLAAEEPGPPGARQTPARPTGAPDPRTPAPRTPAPRTPAPSLGEAAPIPPLDEAAHVAGHPVPPADEPATERPDKDPDEDPAEDPADRTSAPVPPHPATAPDKAAPAAPAPRPLRRKVLVATAAVVAVGAAIGFSALAGRDRGEGGSAAPTGGAGTAGPAPAAVSCPRTGSRFATSGSGLQAELFQHWTQGYATSCPGNEVSFTPTGSGQGVREFAEGTTELAVTDGTLRPQERAASATRCAGGSGGKEGKAVQLPLATMPVSVIYHLSGVDSLVLDAKILAGIYRGEISKWNDSRIAALNPGAKLPATAVKPLFKSLASGTNLTFTQYLAKAAAYDWPEAPDTEMAAEAGIGKQTSKELAEEVAGTEGSLSYVERGQEGKAAKAALDTGAADPVALTPESAARTVAAGRVTGEGADLAVEIDHGTSAPGAYPLVQLGYALVCDQGNAPGTLPSLRSFLAYTTGREAQSATAGLGFGPLPPELAEQVRKRARDLG</sequence>
<keyword evidence="1" id="KW-0808">Transferase</keyword>
<dbReference type="InterPro" id="IPR017441">
    <property type="entry name" value="Protein_kinase_ATP_BS"/>
</dbReference>
<dbReference type="PROSITE" id="PS00107">
    <property type="entry name" value="PROTEIN_KINASE_ATP"/>
    <property type="match status" value="1"/>
</dbReference>
<evidence type="ECO:0000256" key="3">
    <source>
        <dbReference type="ARBA" id="ARBA00022777"/>
    </source>
</evidence>
<gene>
    <name evidence="8" type="ORF">HFV08_24880</name>
</gene>
<keyword evidence="2 5" id="KW-0547">Nucleotide-binding</keyword>
<feature type="region of interest" description="Disordered" evidence="6">
    <location>
        <begin position="398"/>
        <end position="435"/>
    </location>
</feature>
<dbReference type="PANTHER" id="PTHR43289">
    <property type="entry name" value="MITOGEN-ACTIVATED PROTEIN KINASE KINASE KINASE 20-RELATED"/>
    <property type="match status" value="1"/>
</dbReference>
<protein>
    <submittedName>
        <fullName evidence="8">Protein kinase</fullName>
    </submittedName>
</protein>
<dbReference type="EMBL" id="JAAWWP010000018">
    <property type="protein sequence ID" value="NKI44424.1"/>
    <property type="molecule type" value="Genomic_DNA"/>
</dbReference>
<dbReference type="PANTHER" id="PTHR43289:SF34">
    <property type="entry name" value="SERINE_THREONINE-PROTEIN KINASE YBDM-RELATED"/>
    <property type="match status" value="1"/>
</dbReference>
<organism evidence="8 9">
    <name type="scientific">Streptomyces physcomitrii</name>
    <dbReference type="NCBI Taxonomy" id="2724184"/>
    <lineage>
        <taxon>Bacteria</taxon>
        <taxon>Bacillati</taxon>
        <taxon>Actinomycetota</taxon>
        <taxon>Actinomycetes</taxon>
        <taxon>Kitasatosporales</taxon>
        <taxon>Streptomycetaceae</taxon>
        <taxon>Streptomyces</taxon>
    </lineage>
</organism>
<evidence type="ECO:0000256" key="5">
    <source>
        <dbReference type="PROSITE-ProRule" id="PRU10141"/>
    </source>
</evidence>
<dbReference type="RefSeq" id="WP_168542623.1">
    <property type="nucleotide sequence ID" value="NZ_JAAWWP010000018.1"/>
</dbReference>
<dbReference type="Proteomes" id="UP000772196">
    <property type="component" value="Unassembled WGS sequence"/>
</dbReference>
<dbReference type="PROSITE" id="PS00108">
    <property type="entry name" value="PROTEIN_KINASE_ST"/>
    <property type="match status" value="1"/>
</dbReference>
<dbReference type="CDD" id="cd14014">
    <property type="entry name" value="STKc_PknB_like"/>
    <property type="match status" value="1"/>
</dbReference>
<dbReference type="Gene3D" id="3.30.200.20">
    <property type="entry name" value="Phosphorylase Kinase, domain 1"/>
    <property type="match status" value="1"/>
</dbReference>
<dbReference type="CDD" id="cd13565">
    <property type="entry name" value="PBP2_PstS"/>
    <property type="match status" value="1"/>
</dbReference>
<evidence type="ECO:0000256" key="4">
    <source>
        <dbReference type="ARBA" id="ARBA00022840"/>
    </source>
</evidence>
<dbReference type="InterPro" id="IPR024370">
    <property type="entry name" value="PBP_domain"/>
</dbReference>
<keyword evidence="9" id="KW-1185">Reference proteome</keyword>
<keyword evidence="3 8" id="KW-0418">Kinase</keyword>
<dbReference type="GO" id="GO:0016301">
    <property type="term" value="F:kinase activity"/>
    <property type="evidence" value="ECO:0007669"/>
    <property type="project" value="UniProtKB-KW"/>
</dbReference>
<evidence type="ECO:0000256" key="1">
    <source>
        <dbReference type="ARBA" id="ARBA00022679"/>
    </source>
</evidence>
<name>A0ABX1H7R3_9ACTN</name>
<feature type="binding site" evidence="5">
    <location>
        <position position="42"/>
    </location>
    <ligand>
        <name>ATP</name>
        <dbReference type="ChEBI" id="CHEBI:30616"/>
    </ligand>
</feature>
<evidence type="ECO:0000256" key="6">
    <source>
        <dbReference type="SAM" id="MobiDB-lite"/>
    </source>
</evidence>
<reference evidence="8 9" key="1">
    <citation type="submission" date="2020-04" db="EMBL/GenBank/DDBJ databases">
        <title>Phylogenetic Diversity and Antibacterial Activity against Ralstonia solanacearum of Endophytic Actinomycete Isolated from Moss.</title>
        <authorList>
            <person name="Zhuang X."/>
        </authorList>
    </citation>
    <scope>NUCLEOTIDE SEQUENCE [LARGE SCALE GENOMIC DNA]</scope>
    <source>
        <strain evidence="8 9">LD120</strain>
    </source>
</reference>
<dbReference type="SUPFAM" id="SSF56112">
    <property type="entry name" value="Protein kinase-like (PK-like)"/>
    <property type="match status" value="1"/>
</dbReference>
<proteinExistence type="predicted"/>
<dbReference type="SUPFAM" id="SSF53850">
    <property type="entry name" value="Periplasmic binding protein-like II"/>
    <property type="match status" value="1"/>
</dbReference>
<evidence type="ECO:0000259" key="7">
    <source>
        <dbReference type="PROSITE" id="PS50011"/>
    </source>
</evidence>
<evidence type="ECO:0000313" key="8">
    <source>
        <dbReference type="EMBL" id="NKI44424.1"/>
    </source>
</evidence>
<comment type="caution">
    <text evidence="8">The sequence shown here is derived from an EMBL/GenBank/DDBJ whole genome shotgun (WGS) entry which is preliminary data.</text>
</comment>
<feature type="region of interest" description="Disordered" evidence="6">
    <location>
        <begin position="263"/>
        <end position="370"/>
    </location>
</feature>